<feature type="compositionally biased region" description="Basic and acidic residues" evidence="1">
    <location>
        <begin position="123"/>
        <end position="139"/>
    </location>
</feature>
<protein>
    <recommendedName>
        <fullName evidence="4">Protein kinase domain-containing protein</fullName>
    </recommendedName>
</protein>
<evidence type="ECO:0000313" key="2">
    <source>
        <dbReference type="EMBL" id="GFR92596.1"/>
    </source>
</evidence>
<comment type="caution">
    <text evidence="2">The sequence shown here is derived from an EMBL/GenBank/DDBJ whole genome shotgun (WGS) entry which is preliminary data.</text>
</comment>
<sequence length="705" mass="78205">MLEVHESRRLSLDEVLIHPWLTRPISGDIQLQPVKRVPPVLKQLNEYCVDFGVVKYICTMYRFSEREVVTSVLGRKLTPAAATYHILLDSIESGRTSISHPREPTSAGNWTNKDTKSAPTNLAEKEIRARPDEKLDHVFHSNQSQNSRKEERLQNGRVDHDIGMACRKNGEDKNCTRGFCTTSEFCDKTDACYNSDYPPRRTTSESTDSGVGADFMPEETKVITPKSSEATQINTNLKRQFSYKTFIMDLRRSRQKCKTNAGLKLNFVNNGVVGTENTNGSQPSDYVLLGHSPRHPSNEERKADSTKSAREDAEDKPSDRLDLPALSASHSGSFSPSFPPIALSSPNLHSPSSSPNYSTISGLGQPCVNYNTFINNNGGSFYYSSKPIPGFRHGNRYFLHLDKNNFTACNMGVTGIPSSTADKDRLSCESFAPNFIANNKTANIKSQNVRGSTCYPVVSPLSQRAPPPPPPSLHSCSPFSYLSGEKIELKAVGMQGNYNKQIPSPPLRLRTNNSILQIVQLNTFSKNGDLVKLSCSNSEGYSVYSHMDFNTDAAADHAPKTIVSVQQQRQPVRILASLRDLYGIDPWKRSKSERADLSRAVKRGQKTRQNDSQTCDISPTVSNPEYNRTNANGESRKKRWSKSSKEEQGVTSSTSTKLVVPERADGNESSSSSAPRSNISTPLASEREEFMMPVTSVTIRKISRP</sequence>
<dbReference type="Proteomes" id="UP000762676">
    <property type="component" value="Unassembled WGS sequence"/>
</dbReference>
<feature type="region of interest" description="Disordered" evidence="1">
    <location>
        <begin position="95"/>
        <end position="156"/>
    </location>
</feature>
<gene>
    <name evidence="2" type="ORF">ElyMa_002622700</name>
</gene>
<name>A0AAV4H5P7_9GAST</name>
<feature type="compositionally biased region" description="Low complexity" evidence="1">
    <location>
        <begin position="669"/>
        <end position="680"/>
    </location>
</feature>
<dbReference type="AlphaFoldDB" id="A0AAV4H5P7"/>
<feature type="compositionally biased region" description="Polar residues" evidence="1">
    <location>
        <begin position="610"/>
        <end position="633"/>
    </location>
</feature>
<keyword evidence="3" id="KW-1185">Reference proteome</keyword>
<accession>A0AAV4H5P7</accession>
<feature type="region of interest" description="Disordered" evidence="1">
    <location>
        <begin position="276"/>
        <end position="332"/>
    </location>
</feature>
<evidence type="ECO:0000313" key="3">
    <source>
        <dbReference type="Proteomes" id="UP000762676"/>
    </source>
</evidence>
<reference evidence="2 3" key="1">
    <citation type="journal article" date="2021" name="Elife">
        <title>Chloroplast acquisition without the gene transfer in kleptoplastic sea slugs, Plakobranchus ocellatus.</title>
        <authorList>
            <person name="Maeda T."/>
            <person name="Takahashi S."/>
            <person name="Yoshida T."/>
            <person name="Shimamura S."/>
            <person name="Takaki Y."/>
            <person name="Nagai Y."/>
            <person name="Toyoda A."/>
            <person name="Suzuki Y."/>
            <person name="Arimoto A."/>
            <person name="Ishii H."/>
            <person name="Satoh N."/>
            <person name="Nishiyama T."/>
            <person name="Hasebe M."/>
            <person name="Maruyama T."/>
            <person name="Minagawa J."/>
            <person name="Obokata J."/>
            <person name="Shigenobu S."/>
        </authorList>
    </citation>
    <scope>NUCLEOTIDE SEQUENCE [LARGE SCALE GENOMIC DNA]</scope>
</reference>
<evidence type="ECO:0008006" key="4">
    <source>
        <dbReference type="Google" id="ProtNLM"/>
    </source>
</evidence>
<feature type="compositionally biased region" description="Polar residues" evidence="1">
    <location>
        <begin position="106"/>
        <end position="120"/>
    </location>
</feature>
<feature type="compositionally biased region" description="Basic and acidic residues" evidence="1">
    <location>
        <begin position="147"/>
        <end position="156"/>
    </location>
</feature>
<dbReference type="EMBL" id="BMAT01005396">
    <property type="protein sequence ID" value="GFR92596.1"/>
    <property type="molecule type" value="Genomic_DNA"/>
</dbReference>
<feature type="region of interest" description="Disordered" evidence="1">
    <location>
        <begin position="592"/>
        <end position="705"/>
    </location>
</feature>
<evidence type="ECO:0000256" key="1">
    <source>
        <dbReference type="SAM" id="MobiDB-lite"/>
    </source>
</evidence>
<organism evidence="2 3">
    <name type="scientific">Elysia marginata</name>
    <dbReference type="NCBI Taxonomy" id="1093978"/>
    <lineage>
        <taxon>Eukaryota</taxon>
        <taxon>Metazoa</taxon>
        <taxon>Spiralia</taxon>
        <taxon>Lophotrochozoa</taxon>
        <taxon>Mollusca</taxon>
        <taxon>Gastropoda</taxon>
        <taxon>Heterobranchia</taxon>
        <taxon>Euthyneura</taxon>
        <taxon>Panpulmonata</taxon>
        <taxon>Sacoglossa</taxon>
        <taxon>Placobranchoidea</taxon>
        <taxon>Plakobranchidae</taxon>
        <taxon>Elysia</taxon>
    </lineage>
</organism>
<feature type="compositionally biased region" description="Basic and acidic residues" evidence="1">
    <location>
        <begin position="296"/>
        <end position="322"/>
    </location>
</feature>
<proteinExistence type="predicted"/>